<accession>A0A1G7JVK4</accession>
<dbReference type="InterPro" id="IPR026341">
    <property type="entry name" value="T9SS_type_B"/>
</dbReference>
<evidence type="ECO:0000313" key="5">
    <source>
        <dbReference type="Proteomes" id="UP000182114"/>
    </source>
</evidence>
<dbReference type="EMBL" id="FNBD01000010">
    <property type="protein sequence ID" value="SDF28932.1"/>
    <property type="molecule type" value="Genomic_DNA"/>
</dbReference>
<name>A0A1G7JVK4_9FLAO</name>
<dbReference type="Pfam" id="PF13585">
    <property type="entry name" value="CHU_C"/>
    <property type="match status" value="1"/>
</dbReference>
<feature type="chain" id="PRO_5010194033" evidence="1">
    <location>
        <begin position="27"/>
        <end position="4117"/>
    </location>
</feature>
<dbReference type="InterPro" id="IPR001434">
    <property type="entry name" value="OmcB-like_DUF11"/>
</dbReference>
<feature type="domain" description="IgGFc-binding protein N-terminal" evidence="3">
    <location>
        <begin position="137"/>
        <end position="455"/>
    </location>
</feature>
<feature type="domain" description="DUF11" evidence="2">
    <location>
        <begin position="554"/>
        <end position="669"/>
    </location>
</feature>
<feature type="signal peptide" evidence="1">
    <location>
        <begin position="1"/>
        <end position="26"/>
    </location>
</feature>
<dbReference type="NCBIfam" id="TIGR01451">
    <property type="entry name" value="B_ant_repeat"/>
    <property type="match status" value="1"/>
</dbReference>
<keyword evidence="5" id="KW-1185">Reference proteome</keyword>
<protein>
    <submittedName>
        <fullName evidence="4">Gliding motility-associated C-terminal domain-containing protein</fullName>
    </submittedName>
</protein>
<keyword evidence="1" id="KW-0732">Signal</keyword>
<dbReference type="InterPro" id="IPR047589">
    <property type="entry name" value="DUF11_rpt"/>
</dbReference>
<evidence type="ECO:0000313" key="4">
    <source>
        <dbReference type="EMBL" id="SDF28932.1"/>
    </source>
</evidence>
<evidence type="ECO:0000259" key="2">
    <source>
        <dbReference type="Pfam" id="PF01345"/>
    </source>
</evidence>
<dbReference type="Pfam" id="PF01345">
    <property type="entry name" value="DUF11"/>
    <property type="match status" value="1"/>
</dbReference>
<dbReference type="Pfam" id="PF17517">
    <property type="entry name" value="IgGFc_binding"/>
    <property type="match status" value="1"/>
</dbReference>
<dbReference type="Gene3D" id="2.60.120.260">
    <property type="entry name" value="Galactose-binding domain-like"/>
    <property type="match status" value="2"/>
</dbReference>
<sequence length="4117" mass="438251">MNSISSMKKQLLFLLSLLTFSFASYAQLSDLHYLPPLKQGTNNVAIRDQAIYLSTPETTAFTVNAYIGTNTTAVATFNISNLAPATYTLADGDNNITLMTNTNTGIVLSSAGLRFESPGGQEFYVNYRGASGSQATSLTSKGRSALGTSFKWGGMPNYATTSDISTSLGIMATEDNTVIDIFGYDPGCEFRLQNDVDGITSNSIQVTLNAGQSYVLEAYTTETTANIDGWLGASIEATKNIAISNGGLNYGVVASSPGSRDAGIDQPVPENKLGKDYVFIRANGTDATEFALIIATQDNTSIYVNGSTTPIATINEGDYYIIPASYYSGTSAGSNMLVQTSKDAYAYQNMAGGTGVQTIGLNFVAPLNCLLPDVMDNISNITDAAGTSLSGGITIIASTSTPDANIIVNDSNGAVTLPSAQTVAGTADWKTYFIPNLTGNVTVQSTGPIAVGFFGVNSNRGIAGYFSGFDTVPEVVLEINGGVVGDCFSGSTIFEASDDNFDAYQWYFDGEIIEDANDYEFAATAAGDYFLRGTKGPCTYDSQTITIFYCEPEIVINKTVDQAEITEGETATFTIRAENLGFENITNLQVTDNIPSGLTLVSASTITGSWNGSVWNIGTLEPGKPVFLELEVVGDEIEIESLVNIKNTVSHTQDQVDENITEDILSASIIVHNDFDNDGVIDVIDVDDDNDGIYDSDECEGAFCFESITNESFEDPTVSSYAILDENSVPGWFTTATDSKIEIWRSGFLGVDSYDGNQHAELNATRYGALYQNLCLTPGTVMNWSLRHRGRAGTDSMQLRIGADLASATVQQTMTTGNTSWVLYSGSYTVPLGQTNTVFVFEAITTASGISVGNFIDDVDISILVPESCIDSDGDGYPNNIDLDSDDDGCTDADEFYKDNNADADDGGEYGAGIPVVDPDTGAVIAASYVLAQAPKIILENTSEDLGGADINGQEISLGDTFDYVLRFQNTGDDDTTAYTIRNVLPENVTLDDVDVTGATGTTFSHDAVSNEITFTIPDNLVQVGDPEYTIRITVTLSNNCSEFVNACSEVIENLAYSTYQGITNTTTFSDEPGSTITPVCSDAAAIASNSILNDLSNCNTARTVQLCGDDVILSAGNGFTTYVWAIDTNGNGQIDSSETVINDGDPDGDPSTLLVTSVGNYIVEKSGATGCSDLVELITVELFGSTQTNPVIEFFNAVNSDTNTDNDLQGEILTCSIDGSQLPQIFLCGENDEATIQLGITDAESIVWEQLDETSCSGIVDDCATTNSTCTWNTLATDDNYTVTDSGKYRVVINYKNGCFSRFYFNVFKNTLNIDYISSDILCNTPGNIRITNPTSNYGFQLVNALTNNIVIPFSSNNGPNFDLTTSGSYIVQITQLNPTTGEPIENACIFETEEIGIIDKNYEVNITTTPADCSGFGTIAIQALNVLPYYHYELRLDDGTNSGAGTFFQEHVVENDNTYTFDSVPTGNYIVITTTDDGCTDTQNVFVDEYADLTLSASVTENITCNAGLITLTPAGGYANPNYKMAIWSKDGVSAYTDADDIPDSAIKTTTDFLFLDSSAAGEYVFIVIDENKCSTLSNSVTIIDLGPVVVSASHSQIVCADSSTSELTVTASGGTAPYEYSIDGGVTYKTTNVFTNNSAGIYTITVRDSSGSTTSRCTETIEYEIDQPFRLTASAAILEDVACDPLGALVKILNPNGGEAPYTYSFDGGTNYTAIDEQRLISGTYNLSIKDNLGCTYDMELTVPDSVIDPSLNSDVTYDCDGNGTITISSNNTTDFTYSYSLDGTINTPSNSNEFTNVAPGTYQVTVGYSSTISPSQSTLFTENFGTGITTQIGEVGTGYCYEPQDGTATDCNLGPEGILVNGEYAITSAVTNPNTTWRSPNDNTGLTDGRFMAIGVSTLAGNNNIIWSRTGLEVLANKEITVSFYAYNIQIASATGDNPEILVQLVDASGTVISSTATTSIPKNNDADDWHLREVTFNPGANTAVGIVLRTNINSDNGNFLVLDDITASQTPEVCETTQNLSVIVEDDQEFNVTILGSTNPTCSSDSDGNIRFEVENFDSTTGYEYSLDGGTNWIAESTAIFTTPSTLAAGSYSIMVRKTADNTCIATSASSVTLTAPTEIVPDLQLKDAFTCFNTGATLEASASAGTPGYEYQLEDTADSIIRAYQAEVTFTNVPAGDYVLRVRDANGCEVVSTSTVTVVAPEVVDFDLTSVACYDGTNNATITVSVTTGNGDYTFRINNGAWITPTPTSATTHTFTNLANGTYTIDVDDAYSCGPVQKTITVNPQLRGDATLQSDLTCSADAVINMNIVGGSGVYTYEWSNSSTGPWNATGFTANTFSISTAGTYYFQATDNATIPCVFVTNAVVVTTPDTPIITSVTPTDLTCNGDNTGSLDIIIDTTVGLAPYTINVLNTTTGTDYLEETTSLTAGTYTVRVTDSKNCFIEQTVTINEPLIVDPNITKTDVVCGALGTDLGSITVDASGGNATYIYRLNNADFSVSETYDTSSGTNNYTFSDLDFGDYKVTVTDINGCEIVTDITITTGPDILITTSGTSGCTMGSGEMLVEADNSTGATLGTGPFYFAIFPAPDFDITDTTNWHASTTTSPALPSYNFTGLTPGVSYTFIVHDASSGCEYYQEADVPVATSSTLTSTIDAVTAITCFGSADGIVAFTIDSYTATTVDYEIYSYATNTSLGITGNITGAAGGPETEIVMSLPPGKFYILFTEIDGTNAGCVNASETFIVEQAPTLLEVTATATKNANCNESGTITAAGRYGEGPYEYQYLSDVAPAPTATSAGWETSTTKSVSAGDYIVYIKDASNCIQQDAVTIGFHSAPDIDTVVVDDFCADEGDYSVTVTLVTPDTAAYLISLNGGAPQTSNFVNGEFVVTGLSSSASMQSISVFDVNGCGDFDTFEIAARFQASAQITKLLDCSLSPNSEITIAAFDGYGTFDYEINGPDSQTRTALPSPTNSVVWDNATTPGTYTITIYDNTTPACSSKTFTLEIVPAVEPSFTATHEAVTCSGNSDGIIAITEVNTGISPSTYTISPAAVTFNSTTNSFEGLPGGTYEVTATGTNGCTTIISNIVIDEPLLIAFSLTESQFGCSANNTTNNAELSVDPTSLAGGSGTYVRYLFADDTTGNILQNGTSNTYIYTNLNGGDIRVTVFDDKGCSSSQVITIDPFDALEDATITVDENIDCVNAGEDISINVTGTYSTYATNPTDYEFRLLPATTYQASNNFTDLGVGTHTIGIRNIITGCEITRTHTVEQPNTFDVTVDVLSDVVCFGDDGSIQLTLVDATFAGGFTWTIYNASSTAIDNGTSADLGPTTAIPVPAGNYTVTIIQDAFPECSQTRSFTITTPPAAITLNAVQTSNVGCSNGEGSANVSPAGGKTLYDIVLTNTTTGSVYTELQVNAHLFDGLEAGIYDVQVTDDLGCVQTFSSEFTLVEPTPLTGTITNTELECSGDTDASVSFVLDPRNVTPNYSYSLNTYSDATGSTLLRNSVSQTSPDFNNLVSGFYSITITDDINCEFETAIVEIVEPTDVDALLITDRAISCLDGADLLLVASGGTAPYTWSEDGINFNPLNETNGTDTHLFENMPVGIYKYYVKDDFNCVSIISNTLTVNAIADLVVNLDTSAAKINCSGDSTAVLIADAEGGLGSYQYALFSDAALTTEIRANQSSGIFTDLASGTYYVRVQSRDCEIVSIPVIIDEPTPITVDYDISEITCNGENDGSIVLNLTGGSGVYMYSISPNLNRFESTNTFDGLAPGDYTVIAQDSLGCFELIEFTLVEPAELTMTSTVQDEICLDSSDGSISLAIAGGIAPYFTSINATDDAAFVQDRTLFENLSAGTYTVYVKDTNDCLTTEIITVEVGVNLNATAEVLYECTGDTPNTSLILTLEDQTVGNDVLYALDSTDPADFVLEPDFTNMTAGSHYVAIAHANGCIRTFNFEVEGYEPLVLVAEQRGINEITAIAKGGKEEYTYYFDGIDNGNDNTFYIRRTDTYEVRVVDENGCESVTSIYIEFIDIEIPNFFTPDGDGTNDLWIPDNITQFPDIYITIYDRYGREVYRLIDNPSGWDGLYKNTDLPTGDYWYIIKLNGADDDREFVGHFTLYR</sequence>
<evidence type="ECO:0000259" key="3">
    <source>
        <dbReference type="Pfam" id="PF17517"/>
    </source>
</evidence>
<gene>
    <name evidence="4" type="ORF">SAMN04487992_110128</name>
</gene>
<dbReference type="InterPro" id="IPR035234">
    <property type="entry name" value="IgGFc-bd_N"/>
</dbReference>
<dbReference type="Gene3D" id="2.60.40.740">
    <property type="match status" value="1"/>
</dbReference>
<evidence type="ECO:0000256" key="1">
    <source>
        <dbReference type="SAM" id="SignalP"/>
    </source>
</evidence>
<organism evidence="4 5">
    <name type="scientific">Cellulophaga baltica</name>
    <dbReference type="NCBI Taxonomy" id="76594"/>
    <lineage>
        <taxon>Bacteria</taxon>
        <taxon>Pseudomonadati</taxon>
        <taxon>Bacteroidota</taxon>
        <taxon>Flavobacteriia</taxon>
        <taxon>Flavobacteriales</taxon>
        <taxon>Flavobacteriaceae</taxon>
        <taxon>Cellulophaga</taxon>
    </lineage>
</organism>
<reference evidence="5" key="1">
    <citation type="submission" date="2016-10" db="EMBL/GenBank/DDBJ databases">
        <authorList>
            <person name="Varghese N."/>
            <person name="Submissions S."/>
        </authorList>
    </citation>
    <scope>NUCLEOTIDE SEQUENCE [LARGE SCALE GENOMIC DNA]</scope>
    <source>
        <strain evidence="5">DSM 24729</strain>
    </source>
</reference>
<dbReference type="NCBIfam" id="TIGR04131">
    <property type="entry name" value="Bac_Flav_CTERM"/>
    <property type="match status" value="1"/>
</dbReference>
<dbReference type="Proteomes" id="UP000182114">
    <property type="component" value="Unassembled WGS sequence"/>
</dbReference>
<dbReference type="Pfam" id="PF13573">
    <property type="entry name" value="SprB"/>
    <property type="match status" value="5"/>
</dbReference>
<proteinExistence type="predicted"/>
<dbReference type="InterPro" id="IPR025667">
    <property type="entry name" value="SprB_repeat"/>
</dbReference>